<dbReference type="PROSITE" id="PS51384">
    <property type="entry name" value="FAD_FR"/>
    <property type="match status" value="1"/>
</dbReference>
<dbReference type="CDD" id="cd06193">
    <property type="entry name" value="siderophore_interacting"/>
    <property type="match status" value="1"/>
</dbReference>
<dbReference type="RefSeq" id="WP_225252173.1">
    <property type="nucleotide sequence ID" value="NZ_JAIWIU010000213.1"/>
</dbReference>
<name>A0ABS7YT71_9VIBR</name>
<dbReference type="InterPro" id="IPR039374">
    <property type="entry name" value="SIP_fam"/>
</dbReference>
<evidence type="ECO:0000313" key="3">
    <source>
        <dbReference type="EMBL" id="MCA2018884.1"/>
    </source>
</evidence>
<comment type="caution">
    <text evidence="3">The sequence shown here is derived from an EMBL/GenBank/DDBJ whole genome shotgun (WGS) entry which is preliminary data.</text>
</comment>
<dbReference type="InterPro" id="IPR039261">
    <property type="entry name" value="FNR_nucleotide-bd"/>
</dbReference>
<dbReference type="Proteomes" id="UP001199044">
    <property type="component" value="Unassembled WGS sequence"/>
</dbReference>
<dbReference type="InterPro" id="IPR017938">
    <property type="entry name" value="Riboflavin_synthase-like_b-brl"/>
</dbReference>
<dbReference type="SUPFAM" id="SSF63380">
    <property type="entry name" value="Riboflavin synthase domain-like"/>
    <property type="match status" value="1"/>
</dbReference>
<dbReference type="Gene3D" id="3.40.50.80">
    <property type="entry name" value="Nucleotide-binding domain of ferredoxin-NADP reductase (FNR) module"/>
    <property type="match status" value="1"/>
</dbReference>
<accession>A0ABS7YT71</accession>
<evidence type="ECO:0000256" key="1">
    <source>
        <dbReference type="ARBA" id="ARBA00035644"/>
    </source>
</evidence>
<reference evidence="4" key="1">
    <citation type="submission" date="2023-07" db="EMBL/GenBank/DDBJ databases">
        <title>Molecular identification of indigenous halophilic bacteria isolated from red sea cost, biodegradation of synthetic dyes and assessment of degraded metabolite toxicity.</title>
        <authorList>
            <person name="Chaieb K."/>
            <person name="Altayb H.N."/>
        </authorList>
    </citation>
    <scope>NUCLEOTIDE SEQUENCE [LARGE SCALE GENOMIC DNA]</scope>
    <source>
        <strain evidence="4">K20</strain>
    </source>
</reference>
<dbReference type="PANTHER" id="PTHR30157:SF0">
    <property type="entry name" value="NADPH-DEPENDENT FERRIC-CHELATE REDUCTASE"/>
    <property type="match status" value="1"/>
</dbReference>
<organism evidence="3 4">
    <name type="scientific">Vibrio tritonius</name>
    <dbReference type="NCBI Taxonomy" id="1435069"/>
    <lineage>
        <taxon>Bacteria</taxon>
        <taxon>Pseudomonadati</taxon>
        <taxon>Pseudomonadota</taxon>
        <taxon>Gammaproteobacteria</taxon>
        <taxon>Vibrionales</taxon>
        <taxon>Vibrionaceae</taxon>
        <taxon>Vibrio</taxon>
    </lineage>
</organism>
<dbReference type="PANTHER" id="PTHR30157">
    <property type="entry name" value="FERRIC REDUCTASE, NADPH-DEPENDENT"/>
    <property type="match status" value="1"/>
</dbReference>
<keyword evidence="4" id="KW-1185">Reference proteome</keyword>
<sequence length="262" mass="29778">MQAKSTQRPKYQLTVTATQQLSANYQRITLQGESIAHFGADSAGDYIKLIFTPEGSTDLSTLPHDARPVMRTYTIRQFDEETNSMDIDFVRHTVNDMSCGFAARWALECKVGDTIEIMGPGKKQGINEYSDWFFCAADMTALPALANTLAQLPLDAKGYAVIDILDKDDRQEIDAPDGINVIWNIQHPEHTLVDVVKSQPWLDGQCAVWCACEFDSMKALRKYFRDEHDIDREYIYLSSYWKSGVSEDGHKVLKRQDLDEQH</sequence>
<dbReference type="InterPro" id="IPR013113">
    <property type="entry name" value="SIP_FAD-bd"/>
</dbReference>
<dbReference type="Pfam" id="PF04954">
    <property type="entry name" value="SIP"/>
    <property type="match status" value="1"/>
</dbReference>
<dbReference type="Pfam" id="PF08021">
    <property type="entry name" value="FAD_binding_9"/>
    <property type="match status" value="1"/>
</dbReference>
<dbReference type="InterPro" id="IPR007037">
    <property type="entry name" value="SIP_rossman_dom"/>
</dbReference>
<evidence type="ECO:0000259" key="2">
    <source>
        <dbReference type="PROSITE" id="PS51384"/>
    </source>
</evidence>
<dbReference type="EMBL" id="JAIWIU010000213">
    <property type="protein sequence ID" value="MCA2018884.1"/>
    <property type="molecule type" value="Genomic_DNA"/>
</dbReference>
<dbReference type="InterPro" id="IPR017927">
    <property type="entry name" value="FAD-bd_FR_type"/>
</dbReference>
<feature type="domain" description="FAD-binding FR-type" evidence="2">
    <location>
        <begin position="8"/>
        <end position="127"/>
    </location>
</feature>
<comment type="similarity">
    <text evidence="1">Belongs to the SIP oxidoreductase family.</text>
</comment>
<gene>
    <name evidence="3" type="ORF">LDJ79_22415</name>
</gene>
<protein>
    <submittedName>
        <fullName evidence="3">Siderophore-interacting protein</fullName>
    </submittedName>
</protein>
<dbReference type="Gene3D" id="2.40.30.10">
    <property type="entry name" value="Translation factors"/>
    <property type="match status" value="1"/>
</dbReference>
<evidence type="ECO:0000313" key="4">
    <source>
        <dbReference type="Proteomes" id="UP001199044"/>
    </source>
</evidence>
<proteinExistence type="inferred from homology"/>